<dbReference type="PANTHER" id="PTHR37577">
    <property type="entry name" value="INTEGRAL MEMBRANE PROTEIN"/>
    <property type="match status" value="1"/>
</dbReference>
<keyword evidence="1" id="KW-1133">Transmembrane helix</keyword>
<evidence type="ECO:0000256" key="1">
    <source>
        <dbReference type="SAM" id="Phobius"/>
    </source>
</evidence>
<feature type="transmembrane region" description="Helical" evidence="1">
    <location>
        <begin position="231"/>
        <end position="253"/>
    </location>
</feature>
<dbReference type="Proteomes" id="UP000250266">
    <property type="component" value="Unassembled WGS sequence"/>
</dbReference>
<feature type="transmembrane region" description="Helical" evidence="1">
    <location>
        <begin position="317"/>
        <end position="336"/>
    </location>
</feature>
<feature type="transmembrane region" description="Helical" evidence="1">
    <location>
        <begin position="36"/>
        <end position="59"/>
    </location>
</feature>
<reference evidence="2 3" key="1">
    <citation type="journal article" date="2016" name="Nat. Commun.">
        <title>Ectomycorrhizal ecology is imprinted in the genome of the dominant symbiotic fungus Cenococcum geophilum.</title>
        <authorList>
            <consortium name="DOE Joint Genome Institute"/>
            <person name="Peter M."/>
            <person name="Kohler A."/>
            <person name="Ohm R.A."/>
            <person name="Kuo A."/>
            <person name="Krutzmann J."/>
            <person name="Morin E."/>
            <person name="Arend M."/>
            <person name="Barry K.W."/>
            <person name="Binder M."/>
            <person name="Choi C."/>
            <person name="Clum A."/>
            <person name="Copeland A."/>
            <person name="Grisel N."/>
            <person name="Haridas S."/>
            <person name="Kipfer T."/>
            <person name="LaButti K."/>
            <person name="Lindquist E."/>
            <person name="Lipzen A."/>
            <person name="Maire R."/>
            <person name="Meier B."/>
            <person name="Mihaltcheva S."/>
            <person name="Molinier V."/>
            <person name="Murat C."/>
            <person name="Poggeler S."/>
            <person name="Quandt C.A."/>
            <person name="Sperisen C."/>
            <person name="Tritt A."/>
            <person name="Tisserant E."/>
            <person name="Crous P.W."/>
            <person name="Henrissat B."/>
            <person name="Nehls U."/>
            <person name="Egli S."/>
            <person name="Spatafora J.W."/>
            <person name="Grigoriev I.V."/>
            <person name="Martin F.M."/>
        </authorList>
    </citation>
    <scope>NUCLEOTIDE SEQUENCE [LARGE SCALE GENOMIC DNA]</scope>
    <source>
        <strain evidence="2 3">CBS 459.81</strain>
    </source>
</reference>
<dbReference type="EMBL" id="KV745242">
    <property type="protein sequence ID" value="OCK76104.1"/>
    <property type="molecule type" value="Genomic_DNA"/>
</dbReference>
<dbReference type="PANTHER" id="PTHR37577:SF1">
    <property type="entry name" value="INTEGRAL MEMBRANE PROTEIN"/>
    <property type="match status" value="1"/>
</dbReference>
<dbReference type="AlphaFoldDB" id="A0A8E2E2I5"/>
<feature type="transmembrane region" description="Helical" evidence="1">
    <location>
        <begin position="569"/>
        <end position="596"/>
    </location>
</feature>
<keyword evidence="1" id="KW-0812">Transmembrane</keyword>
<dbReference type="InterPro" id="IPR053018">
    <property type="entry name" value="Elsinochrome_Biosynth-Asso"/>
</dbReference>
<sequence length="658" mass="73471">MALYCHHPDCAWLQLKNLSDFSDAPALVANPEVSGIGVILGFSITAYLTLILLIVNYIFAFNPERTGPGGRRHANPLDCKLLAFVRCGFKWRPSRRLENALDKSVLLLSDAQLVTGLAILASGYSQLHCGISAYHWQMMVYVAWFSSLTFLAAVVFLQQYFQENPSLRIIRVCFMAILSTMLVVALLPTGSRNWLDLANNDGGFYPSLNAICYFKQLSMPSFGHGNKNTKISSMVFSALVIGISYLSAGMKLFDPTSALSRKYIRTWPGSHIKRLLHNLDQRSQIKGTRAGIFGLFYLLVFAAFAAARACFDMLESMLFEIIWLTFAIAWGTIKLFTTRSSARYNSVSQDVGANPDVLSEDTWTFGQTLPLILLLLPILSMAQVYLDNDTRALDDSRSCYSSQWMPDDSTRIPNQPSTSLIPAKLSSIQIGHSASTAVDSPPIFRCPHHRSCPSSPIQSETLIETKPPHHQSRPPSPTMTDIQSFSISSFVPSPLPSSIPPHSISPSSVPSLPRYPFTSDFYACPWYLDLLVLIFLEVALLGSFVLYLLNAVSAFLGVSILLRSRVFLLWIFAVIPSALFLHLAFWWVGAWAWYLIKCRLREIERRRVEDGEGERSKRWDVAGKLIYWSLRIVLVSGLVVYTLLITFEIGGPNALAFS</sequence>
<gene>
    <name evidence="2" type="ORF">K432DRAFT_360951</name>
</gene>
<accession>A0A8E2E2I5</accession>
<name>A0A8E2E2I5_9PEZI</name>
<evidence type="ECO:0000313" key="3">
    <source>
        <dbReference type="Proteomes" id="UP000250266"/>
    </source>
</evidence>
<dbReference type="OrthoDB" id="5427664at2759"/>
<evidence type="ECO:0000313" key="2">
    <source>
        <dbReference type="EMBL" id="OCK76104.1"/>
    </source>
</evidence>
<keyword evidence="3" id="KW-1185">Reference proteome</keyword>
<keyword evidence="1" id="KW-0472">Membrane</keyword>
<feature type="transmembrane region" description="Helical" evidence="1">
    <location>
        <begin position="105"/>
        <end position="124"/>
    </location>
</feature>
<feature type="transmembrane region" description="Helical" evidence="1">
    <location>
        <begin position="136"/>
        <end position="157"/>
    </location>
</feature>
<organism evidence="2 3">
    <name type="scientific">Lepidopterella palustris CBS 459.81</name>
    <dbReference type="NCBI Taxonomy" id="1314670"/>
    <lineage>
        <taxon>Eukaryota</taxon>
        <taxon>Fungi</taxon>
        <taxon>Dikarya</taxon>
        <taxon>Ascomycota</taxon>
        <taxon>Pezizomycotina</taxon>
        <taxon>Dothideomycetes</taxon>
        <taxon>Pleosporomycetidae</taxon>
        <taxon>Mytilinidiales</taxon>
        <taxon>Argynnaceae</taxon>
        <taxon>Lepidopterella</taxon>
    </lineage>
</organism>
<feature type="transmembrane region" description="Helical" evidence="1">
    <location>
        <begin position="169"/>
        <end position="187"/>
    </location>
</feature>
<protein>
    <submittedName>
        <fullName evidence="2">Uncharacterized protein</fullName>
    </submittedName>
</protein>
<feature type="transmembrane region" description="Helical" evidence="1">
    <location>
        <begin position="625"/>
        <end position="647"/>
    </location>
</feature>
<proteinExistence type="predicted"/>
<feature type="transmembrane region" description="Helical" evidence="1">
    <location>
        <begin position="290"/>
        <end position="311"/>
    </location>
</feature>
<feature type="transmembrane region" description="Helical" evidence="1">
    <location>
        <begin position="526"/>
        <end position="549"/>
    </location>
</feature>